<dbReference type="GO" id="GO:0004725">
    <property type="term" value="F:protein tyrosine phosphatase activity"/>
    <property type="evidence" value="ECO:0007669"/>
    <property type="project" value="InterPro"/>
</dbReference>
<dbReference type="EMBL" id="CANHGI010000003">
    <property type="protein sequence ID" value="CAI5444191.1"/>
    <property type="molecule type" value="Genomic_DNA"/>
</dbReference>
<dbReference type="OrthoDB" id="165498at2759"/>
<sequence>MLQIFLIGSGFGYSMMGCSKKKKEVKSAVVKKESPKKESSKKSEKIKINTPNLYRNAKPVPIDPRAYGDILHEIGKRLRSTVAFAKEGKVILNFEADDCCTDPKFTAFDANPTRNRYKELKCMDQYRVVLENRKNDYINASWVVCNSRKYRGKNILTQGPLPNTISDFWAMIYQEKVEYIVMFCSFTENGVEQCAKQKGDEKYDNFEVKYVEKEKDPVEGVTWTVLHLFDKNSNELKARRVNHIYVSWWAENTAPDDPKLTIELYKWLINKNESHIPMVFHCNNGIGRSATFASIYYILRIDIEYWMEGYYDGISFILLQSIREFRHGALESPLQTTFFFCCLLEYFIQEEKLDRSEKVDKFMSDYKKYAQEVRECVKTNKPISIDVFEQRSIVIYKTPASAMEKLPGGWDDD</sequence>
<proteinExistence type="predicted"/>
<dbReference type="PROSITE" id="PS50056">
    <property type="entry name" value="TYR_PHOSPHATASE_2"/>
    <property type="match status" value="1"/>
</dbReference>
<dbReference type="InterPro" id="IPR000242">
    <property type="entry name" value="PTP_cat"/>
</dbReference>
<evidence type="ECO:0008006" key="5">
    <source>
        <dbReference type="Google" id="ProtNLM"/>
    </source>
</evidence>
<name>A0A9P1N1D3_9PELO</name>
<organism evidence="3 4">
    <name type="scientific">Caenorhabditis angaria</name>
    <dbReference type="NCBI Taxonomy" id="860376"/>
    <lineage>
        <taxon>Eukaryota</taxon>
        <taxon>Metazoa</taxon>
        <taxon>Ecdysozoa</taxon>
        <taxon>Nematoda</taxon>
        <taxon>Chromadorea</taxon>
        <taxon>Rhabditida</taxon>
        <taxon>Rhabditina</taxon>
        <taxon>Rhabditomorpha</taxon>
        <taxon>Rhabditoidea</taxon>
        <taxon>Rhabditidae</taxon>
        <taxon>Peloderinae</taxon>
        <taxon>Caenorhabditis</taxon>
    </lineage>
</organism>
<dbReference type="AlphaFoldDB" id="A0A9P1N1D3"/>
<dbReference type="Gene3D" id="3.90.190.10">
    <property type="entry name" value="Protein tyrosine phosphatase superfamily"/>
    <property type="match status" value="1"/>
</dbReference>
<evidence type="ECO:0000259" key="2">
    <source>
        <dbReference type="PROSITE" id="PS50056"/>
    </source>
</evidence>
<protein>
    <recommendedName>
        <fullName evidence="5">Tyrosine-protein phosphatase domain-containing protein</fullName>
    </recommendedName>
</protein>
<dbReference type="InterPro" id="IPR029021">
    <property type="entry name" value="Prot-tyrosine_phosphatase-like"/>
</dbReference>
<feature type="domain" description="Tyrosine specific protein phosphatases" evidence="2">
    <location>
        <begin position="259"/>
        <end position="337"/>
    </location>
</feature>
<dbReference type="InterPro" id="IPR003595">
    <property type="entry name" value="Tyr_Pase_cat"/>
</dbReference>
<evidence type="ECO:0000259" key="1">
    <source>
        <dbReference type="PROSITE" id="PS50055"/>
    </source>
</evidence>
<evidence type="ECO:0000313" key="3">
    <source>
        <dbReference type="EMBL" id="CAI5444191.1"/>
    </source>
</evidence>
<dbReference type="SMART" id="SM00404">
    <property type="entry name" value="PTPc_motif"/>
    <property type="match status" value="1"/>
</dbReference>
<feature type="domain" description="Tyrosine-protein phosphatase" evidence="1">
    <location>
        <begin position="111"/>
        <end position="346"/>
    </location>
</feature>
<dbReference type="PROSITE" id="PS50055">
    <property type="entry name" value="TYR_PHOSPHATASE_PTP"/>
    <property type="match status" value="1"/>
</dbReference>
<dbReference type="InterPro" id="IPR000387">
    <property type="entry name" value="Tyr_Pase_dom"/>
</dbReference>
<dbReference type="PANTHER" id="PTHR46163:SF10">
    <property type="entry name" value="PROTEIN-TYROSINE PHOSPHATASE-RELATED"/>
    <property type="match status" value="1"/>
</dbReference>
<dbReference type="Proteomes" id="UP001152747">
    <property type="component" value="Unassembled WGS sequence"/>
</dbReference>
<dbReference type="SUPFAM" id="SSF52799">
    <property type="entry name" value="(Phosphotyrosine protein) phosphatases II"/>
    <property type="match status" value="1"/>
</dbReference>
<dbReference type="CDD" id="cd00047">
    <property type="entry name" value="PTPc"/>
    <property type="match status" value="1"/>
</dbReference>
<reference evidence="3" key="1">
    <citation type="submission" date="2022-11" db="EMBL/GenBank/DDBJ databases">
        <authorList>
            <person name="Kikuchi T."/>
        </authorList>
    </citation>
    <scope>NUCLEOTIDE SEQUENCE</scope>
    <source>
        <strain evidence="3">PS1010</strain>
    </source>
</reference>
<evidence type="ECO:0000313" key="4">
    <source>
        <dbReference type="Proteomes" id="UP001152747"/>
    </source>
</evidence>
<dbReference type="PROSITE" id="PS00383">
    <property type="entry name" value="TYR_PHOSPHATASE_1"/>
    <property type="match status" value="1"/>
</dbReference>
<dbReference type="Pfam" id="PF00102">
    <property type="entry name" value="Y_phosphatase"/>
    <property type="match status" value="1"/>
</dbReference>
<dbReference type="InterPro" id="IPR016130">
    <property type="entry name" value="Tyr_Pase_AS"/>
</dbReference>
<gene>
    <name evidence="3" type="ORF">CAMP_LOCUS6828</name>
</gene>
<dbReference type="PRINTS" id="PR00700">
    <property type="entry name" value="PRTYPHPHTASE"/>
</dbReference>
<dbReference type="InterPro" id="IPR052782">
    <property type="entry name" value="Oocyte-zygote_transition_reg"/>
</dbReference>
<accession>A0A9P1N1D3</accession>
<dbReference type="PANTHER" id="PTHR46163">
    <property type="entry name" value="TYROSINE-PROTEIN PHOSPHATASE-RELATED"/>
    <property type="match status" value="1"/>
</dbReference>
<comment type="caution">
    <text evidence="3">The sequence shown here is derived from an EMBL/GenBank/DDBJ whole genome shotgun (WGS) entry which is preliminary data.</text>
</comment>
<keyword evidence="4" id="KW-1185">Reference proteome</keyword>
<dbReference type="SMART" id="SM00194">
    <property type="entry name" value="PTPc"/>
    <property type="match status" value="1"/>
</dbReference>